<accession>A0ABQ0I2Z7</accession>
<proteinExistence type="predicted"/>
<evidence type="ECO:0000313" key="2">
    <source>
        <dbReference type="Proteomes" id="UP000008372"/>
    </source>
</evidence>
<keyword evidence="2" id="KW-1185">Reference proteome</keyword>
<evidence type="ECO:0000313" key="1">
    <source>
        <dbReference type="EMBL" id="GAC03693.1"/>
    </source>
</evidence>
<dbReference type="Proteomes" id="UP000008372">
    <property type="component" value="Unassembled WGS sequence"/>
</dbReference>
<gene>
    <name evidence="1" type="ORF">GAGA_0830</name>
</gene>
<comment type="caution">
    <text evidence="1">The sequence shown here is derived from an EMBL/GenBank/DDBJ whole genome shotgun (WGS) entry which is preliminary data.</text>
</comment>
<sequence>MSIQLIAERTIGGSFIARQAGSPRHLSWAGLNVISQF</sequence>
<protein>
    <submittedName>
        <fullName evidence="1">Uncharacterized protein</fullName>
    </submittedName>
</protein>
<name>A0ABQ0I2Z7_9ALTE</name>
<reference evidence="1 2" key="1">
    <citation type="journal article" date="2014" name="Environ. Microbiol.">
        <title>Comparative genomics of the marine bacterial genus Glaciecola reveals the high degree of genomic diversity and genomic characteristic for cold adaptation.</title>
        <authorList>
            <person name="Qin Q.L."/>
            <person name="Xie B.B."/>
            <person name="Yu Y."/>
            <person name="Shu Y.L."/>
            <person name="Rong J.C."/>
            <person name="Zhang Y.J."/>
            <person name="Zhao D.L."/>
            <person name="Chen X.L."/>
            <person name="Zhang X.Y."/>
            <person name="Chen B."/>
            <person name="Zhou B.C."/>
            <person name="Zhang Y.Z."/>
        </authorList>
    </citation>
    <scope>NUCLEOTIDE SEQUENCE [LARGE SCALE GENOMIC DNA]</scope>
    <source>
        <strain evidence="1 2">NO2</strain>
    </source>
</reference>
<organism evidence="1 2">
    <name type="scientific">Paraglaciecola agarilytica NO2</name>
    <dbReference type="NCBI Taxonomy" id="1125747"/>
    <lineage>
        <taxon>Bacteria</taxon>
        <taxon>Pseudomonadati</taxon>
        <taxon>Pseudomonadota</taxon>
        <taxon>Gammaproteobacteria</taxon>
        <taxon>Alteromonadales</taxon>
        <taxon>Alteromonadaceae</taxon>
        <taxon>Paraglaciecola</taxon>
    </lineage>
</organism>
<dbReference type="EMBL" id="BAEK01000016">
    <property type="protein sequence ID" value="GAC03693.1"/>
    <property type="molecule type" value="Genomic_DNA"/>
</dbReference>